<dbReference type="InterPro" id="IPR000571">
    <property type="entry name" value="Znf_CCCH"/>
</dbReference>
<reference evidence="7 8" key="1">
    <citation type="submission" date="2024-05" db="EMBL/GenBank/DDBJ databases">
        <title>Haplotype-resolved chromosome-level genome assembly of Huyou (Citrus changshanensis).</title>
        <authorList>
            <person name="Miao C."/>
            <person name="Chen W."/>
            <person name="Wu Y."/>
            <person name="Wang L."/>
            <person name="Zhao S."/>
            <person name="Grierson D."/>
            <person name="Xu C."/>
            <person name="Chen K."/>
        </authorList>
    </citation>
    <scope>NUCLEOTIDE SEQUENCE [LARGE SCALE GENOMIC DNA]</scope>
    <source>
        <strain evidence="7">01-14</strain>
        <tissue evidence="7">Leaf</tissue>
    </source>
</reference>
<keyword evidence="3 4" id="KW-0862">Zinc</keyword>
<evidence type="ECO:0000256" key="4">
    <source>
        <dbReference type="PROSITE-ProRule" id="PRU00723"/>
    </source>
</evidence>
<feature type="compositionally biased region" description="Basic and acidic residues" evidence="5">
    <location>
        <begin position="712"/>
        <end position="754"/>
    </location>
</feature>
<dbReference type="Gene3D" id="4.10.1000.10">
    <property type="entry name" value="Zinc finger, CCCH-type"/>
    <property type="match status" value="1"/>
</dbReference>
<feature type="domain" description="C3H1-type" evidence="6">
    <location>
        <begin position="250"/>
        <end position="277"/>
    </location>
</feature>
<keyword evidence="2 4" id="KW-0863">Zinc-finger</keyword>
<feature type="compositionally biased region" description="Polar residues" evidence="5">
    <location>
        <begin position="368"/>
        <end position="379"/>
    </location>
</feature>
<accession>A0AAP0MXK7</accession>
<evidence type="ECO:0000256" key="1">
    <source>
        <dbReference type="ARBA" id="ARBA00022723"/>
    </source>
</evidence>
<dbReference type="PANTHER" id="PTHR36886">
    <property type="entry name" value="PROTEIN FRIGIDA-ESSENTIAL 1"/>
    <property type="match status" value="1"/>
</dbReference>
<dbReference type="PANTHER" id="PTHR36886:SF3">
    <property type="entry name" value="PROTEIN FRIGIDA-ESSENTIAL 1"/>
    <property type="match status" value="1"/>
</dbReference>
<feature type="compositionally biased region" description="Polar residues" evidence="5">
    <location>
        <begin position="101"/>
        <end position="115"/>
    </location>
</feature>
<dbReference type="InterPro" id="IPR036855">
    <property type="entry name" value="Znf_CCCH_sf"/>
</dbReference>
<name>A0AAP0MXK7_9ROSI</name>
<feature type="region of interest" description="Disordered" evidence="5">
    <location>
        <begin position="1"/>
        <end position="138"/>
    </location>
</feature>
<feature type="region of interest" description="Disordered" evidence="5">
    <location>
        <begin position="203"/>
        <end position="231"/>
    </location>
</feature>
<dbReference type="AlphaFoldDB" id="A0AAP0MXK7"/>
<evidence type="ECO:0000256" key="3">
    <source>
        <dbReference type="ARBA" id="ARBA00022833"/>
    </source>
</evidence>
<evidence type="ECO:0000313" key="7">
    <source>
        <dbReference type="EMBL" id="KAK9223851.1"/>
    </source>
</evidence>
<dbReference type="GO" id="GO:0008270">
    <property type="term" value="F:zinc ion binding"/>
    <property type="evidence" value="ECO:0007669"/>
    <property type="project" value="UniProtKB-KW"/>
</dbReference>
<comment type="caution">
    <text evidence="7">The sequence shown here is derived from an EMBL/GenBank/DDBJ whole genome shotgun (WGS) entry which is preliminary data.</text>
</comment>
<dbReference type="Pfam" id="PF00642">
    <property type="entry name" value="zf-CCCH"/>
    <property type="match status" value="1"/>
</dbReference>
<sequence>MRPNEDGTHGRVSHQAEGTVGTPLMSASSAVAATRTDDVDEVDNLSDSPNDVSEDRNDVSEKVESEEHKSHVESGSSSREKSKVRLPSDTIAIEESRDNFDCSNGPFSRQKVVSSKNHEESKYLKSGKHLTPAEDNGSQEYEISKKYVGAFLPVKARKEQNELHTDGEVHLHNSQIMESETTSPSSLTRKSMAGGVRIRDCLGEGTSVEGSKPMDTHSADDKQRMESRFASPAVRIRSLSPGAEIKDGNKRPAVICDFFTKGWCIKGNSCRFLHVKDDVNNTTQLLGEDVATASAKASLKTDAQFDEGSRNMTKRSRMPSFPDALACSGGNDDLFSSDLSSERILTQERGESKRLPQFQENHRLSLLQKENTSSDNSPSSREDIGCSLSSKDAERESFRHNWPADYGNCASLINEGSSPIFRNNMHLEYRSSSIGSAVLSSNYHSGNPSTYPISLEERPWIQSKYMHNDYSSPAFSHAMNSSLGTSGPTSSGFPSHHISTWTGLSLPFSSASLSASPLDAKKLLDSNRECRNSRLALFLRSTSPFSVSEPEKPQISSDYKTKISSNDWEPSVPFQPSFVNIDTSSPGSKYDPLRDSFDSPKIGHISLKLAFSSVGDSALNTSDQKLCGDSMLSNTVVPGCNGDKSSVSSHGRFSENVVDKNCCTARNDSLADGEEGVGTSIIDEQNGAMPKENDPSVSTYFKDISKSKKPNAKYDSRIQNDRCRRNKEPKVDRARQNSEMDLEHKADGDGRKESKLMKHFRNDLVEFVKELLKPSWREGCLSKDAHNTIVKKAVDKVLATLHPHQIPTTMESTKQYLSSSQPKIAKLVEGYVDKYGKS</sequence>
<feature type="region of interest" description="Disordered" evidence="5">
    <location>
        <begin position="170"/>
        <end position="190"/>
    </location>
</feature>
<gene>
    <name evidence="7" type="ORF">WN944_012300</name>
</gene>
<keyword evidence="1 4" id="KW-0479">Metal-binding</keyword>
<dbReference type="SUPFAM" id="SSF90229">
    <property type="entry name" value="CCCH zinc finger"/>
    <property type="match status" value="1"/>
</dbReference>
<feature type="compositionally biased region" description="Polar residues" evidence="5">
    <location>
        <begin position="172"/>
        <end position="189"/>
    </location>
</feature>
<evidence type="ECO:0000256" key="5">
    <source>
        <dbReference type="SAM" id="MobiDB-lite"/>
    </source>
</evidence>
<dbReference type="SMART" id="SM00356">
    <property type="entry name" value="ZnF_C3H1"/>
    <property type="match status" value="1"/>
</dbReference>
<dbReference type="InterPro" id="IPR052650">
    <property type="entry name" value="Zinc_finger_CCCH"/>
</dbReference>
<keyword evidence="8" id="KW-1185">Reference proteome</keyword>
<feature type="compositionally biased region" description="Basic and acidic residues" evidence="5">
    <location>
        <begin position="212"/>
        <end position="227"/>
    </location>
</feature>
<dbReference type="PROSITE" id="PS50103">
    <property type="entry name" value="ZF_C3H1"/>
    <property type="match status" value="1"/>
</dbReference>
<protein>
    <recommendedName>
        <fullName evidence="6">C3H1-type domain-containing protein</fullName>
    </recommendedName>
</protein>
<proteinExistence type="predicted"/>
<feature type="region of interest" description="Disordered" evidence="5">
    <location>
        <begin position="674"/>
        <end position="754"/>
    </location>
</feature>
<feature type="region of interest" description="Disordered" evidence="5">
    <location>
        <begin position="368"/>
        <end position="390"/>
    </location>
</feature>
<feature type="region of interest" description="Disordered" evidence="5">
    <location>
        <begin position="296"/>
        <end position="321"/>
    </location>
</feature>
<evidence type="ECO:0000313" key="8">
    <source>
        <dbReference type="Proteomes" id="UP001428341"/>
    </source>
</evidence>
<dbReference type="EMBL" id="JBCGBO010000002">
    <property type="protein sequence ID" value="KAK9223851.1"/>
    <property type="molecule type" value="Genomic_DNA"/>
</dbReference>
<feature type="zinc finger region" description="C3H1-type" evidence="4">
    <location>
        <begin position="250"/>
        <end position="277"/>
    </location>
</feature>
<evidence type="ECO:0000256" key="2">
    <source>
        <dbReference type="ARBA" id="ARBA00022771"/>
    </source>
</evidence>
<dbReference type="Proteomes" id="UP001428341">
    <property type="component" value="Unassembled WGS sequence"/>
</dbReference>
<evidence type="ECO:0000259" key="6">
    <source>
        <dbReference type="PROSITE" id="PS50103"/>
    </source>
</evidence>
<organism evidence="7 8">
    <name type="scientific">Citrus x changshan-huyou</name>
    <dbReference type="NCBI Taxonomy" id="2935761"/>
    <lineage>
        <taxon>Eukaryota</taxon>
        <taxon>Viridiplantae</taxon>
        <taxon>Streptophyta</taxon>
        <taxon>Embryophyta</taxon>
        <taxon>Tracheophyta</taxon>
        <taxon>Spermatophyta</taxon>
        <taxon>Magnoliopsida</taxon>
        <taxon>eudicotyledons</taxon>
        <taxon>Gunneridae</taxon>
        <taxon>Pentapetalae</taxon>
        <taxon>rosids</taxon>
        <taxon>malvids</taxon>
        <taxon>Sapindales</taxon>
        <taxon>Rutaceae</taxon>
        <taxon>Aurantioideae</taxon>
        <taxon>Citrus</taxon>
    </lineage>
</organism>
<feature type="compositionally biased region" description="Basic and acidic residues" evidence="5">
    <location>
        <begin position="53"/>
        <end position="83"/>
    </location>
</feature>